<dbReference type="Gene3D" id="2.60.40.10">
    <property type="entry name" value="Immunoglobulins"/>
    <property type="match status" value="1"/>
</dbReference>
<keyword evidence="6" id="KW-1185">Reference proteome</keyword>
<gene>
    <name evidence="5" type="ORF">V1264_018058</name>
</gene>
<feature type="transmembrane region" description="Helical" evidence="1">
    <location>
        <begin position="501"/>
        <end position="520"/>
    </location>
</feature>
<dbReference type="CDD" id="cd07401">
    <property type="entry name" value="MPP_TMEM62_N"/>
    <property type="match status" value="1"/>
</dbReference>
<dbReference type="PANTHER" id="PTHR14795:SF0">
    <property type="entry name" value="TRANSMEMBRANE PROTEIN 62"/>
    <property type="match status" value="1"/>
</dbReference>
<dbReference type="InterPro" id="IPR013783">
    <property type="entry name" value="Ig-like_fold"/>
</dbReference>
<dbReference type="EMBL" id="JBAMIC010000008">
    <property type="protein sequence ID" value="KAK7103094.1"/>
    <property type="molecule type" value="Genomic_DNA"/>
</dbReference>
<dbReference type="Pfam" id="PF24384">
    <property type="entry name" value="Ig_TMM62"/>
    <property type="match status" value="1"/>
</dbReference>
<keyword evidence="1" id="KW-0812">Transmembrane</keyword>
<feature type="transmembrane region" description="Helical" evidence="1">
    <location>
        <begin position="593"/>
        <end position="614"/>
    </location>
</feature>
<protein>
    <recommendedName>
        <fullName evidence="7">Calcineurin-like phosphoesterase domain-containing protein</fullName>
    </recommendedName>
</protein>
<dbReference type="SUPFAM" id="SSF56300">
    <property type="entry name" value="Metallo-dependent phosphatases"/>
    <property type="match status" value="1"/>
</dbReference>
<feature type="transmembrane region" description="Helical" evidence="1">
    <location>
        <begin position="446"/>
        <end position="465"/>
    </location>
</feature>
<dbReference type="PANTHER" id="PTHR14795">
    <property type="entry name" value="HELICASE RELATED"/>
    <property type="match status" value="1"/>
</dbReference>
<feature type="domain" description="TMEM62 Ig-like" evidence="3">
    <location>
        <begin position="325"/>
        <end position="427"/>
    </location>
</feature>
<name>A0AAN9BDB6_9CAEN</name>
<evidence type="ECO:0008006" key="7">
    <source>
        <dbReference type="Google" id="ProtNLM"/>
    </source>
</evidence>
<evidence type="ECO:0000259" key="3">
    <source>
        <dbReference type="Pfam" id="PF24384"/>
    </source>
</evidence>
<feature type="domain" description="Calcineurin-like phosphoesterase" evidence="2">
    <location>
        <begin position="72"/>
        <end position="274"/>
    </location>
</feature>
<feature type="transmembrane region" description="Helical" evidence="1">
    <location>
        <begin position="12"/>
        <end position="34"/>
    </location>
</feature>
<dbReference type="Pfam" id="PF24394">
    <property type="entry name" value="TMEM62_C"/>
    <property type="match status" value="1"/>
</dbReference>
<accession>A0AAN9BDB6</accession>
<dbReference type="InterPro" id="IPR041871">
    <property type="entry name" value="MPP_TMEM62"/>
</dbReference>
<dbReference type="Gene3D" id="3.60.21.10">
    <property type="match status" value="1"/>
</dbReference>
<proteinExistence type="predicted"/>
<dbReference type="AlphaFoldDB" id="A0AAN9BDB6"/>
<feature type="transmembrane region" description="Helical" evidence="1">
    <location>
        <begin position="626"/>
        <end position="646"/>
    </location>
</feature>
<dbReference type="InterPro" id="IPR056229">
    <property type="entry name" value="Ig_TMM62"/>
</dbReference>
<evidence type="ECO:0000259" key="2">
    <source>
        <dbReference type="Pfam" id="PF00149"/>
    </source>
</evidence>
<evidence type="ECO:0000259" key="4">
    <source>
        <dbReference type="Pfam" id="PF24394"/>
    </source>
</evidence>
<sequence length="665" mass="75093">MKYLSRNSWRSVIMKAFFVVIGTVIILSVLWAALRDALDPNLTSQYEASRRLGDRGEGPKMDGSPDNIFWMVQLSDIHISKFRDLKRGPDLEQFCRDYLPVIQPSLVLITGDLTDAKTSDDRTSGQMEEEWQIYRHAIDTCKTFTSATFLDTRGNHDAFDVAEVSGSSNLYRKYSVMGTQHALSYHHQHVTPFGTYSFIAVDACPVPGPRRPFNFFGYLDDVRVHQLEGLSVESGGSNLTVWFGHYPTSFIVQDPPGIRHVMRNGVAYLCGHLHTLGDHVTKMFTRHKTGTLELELGDWKVNRVLRVLAVDHDLLTFVDARLGDWPLVLVTNPKDALFLTPRHQPVDAISQSSHIRVLVFSQSAVVSVEVYIDDSYAGRARQSKGPLYTLPWEPQSLTSGLHSLRVTVKDEAGSEKTVVQPFSVDGTTPTFAFWPRFILMMNIFDLSKITFGLVVFIYVLLMASLRQCSTVRSLHTASDDILSRLWNTWVYRLLLVARTGTIYYTLLGFLLYITFCPWFVGEFMTGHLGVLFVWGTFVKGTFIPGSLTYFYGIFQVLTFNVPLTLILGTTLDLRRQEVVSRHVPSGWRRTTRWRLLLADLPFCLLVVFQTYVALTEFPTNYGTTAMVVSPVRGGSVLVAVILLYFAHATHIKRSCAVNTNGHTDQ</sequence>
<comment type="caution">
    <text evidence="5">The sequence shown here is derived from an EMBL/GenBank/DDBJ whole genome shotgun (WGS) entry which is preliminary data.</text>
</comment>
<dbReference type="GO" id="GO:0016787">
    <property type="term" value="F:hydrolase activity"/>
    <property type="evidence" value="ECO:0007669"/>
    <property type="project" value="InterPro"/>
</dbReference>
<organism evidence="5 6">
    <name type="scientific">Littorina saxatilis</name>
    <dbReference type="NCBI Taxonomy" id="31220"/>
    <lineage>
        <taxon>Eukaryota</taxon>
        <taxon>Metazoa</taxon>
        <taxon>Spiralia</taxon>
        <taxon>Lophotrochozoa</taxon>
        <taxon>Mollusca</taxon>
        <taxon>Gastropoda</taxon>
        <taxon>Caenogastropoda</taxon>
        <taxon>Littorinimorpha</taxon>
        <taxon>Littorinoidea</taxon>
        <taxon>Littorinidae</taxon>
        <taxon>Littorina</taxon>
    </lineage>
</organism>
<evidence type="ECO:0000313" key="6">
    <source>
        <dbReference type="Proteomes" id="UP001374579"/>
    </source>
</evidence>
<dbReference type="Pfam" id="PF00149">
    <property type="entry name" value="Metallophos"/>
    <property type="match status" value="1"/>
</dbReference>
<dbReference type="Proteomes" id="UP001374579">
    <property type="component" value="Unassembled WGS sequence"/>
</dbReference>
<dbReference type="InterPro" id="IPR004843">
    <property type="entry name" value="Calcineurin-like_PHP"/>
</dbReference>
<keyword evidence="1" id="KW-1133">Transmembrane helix</keyword>
<evidence type="ECO:0000313" key="5">
    <source>
        <dbReference type="EMBL" id="KAK7103094.1"/>
    </source>
</evidence>
<dbReference type="InterPro" id="IPR029052">
    <property type="entry name" value="Metallo-depent_PP-like"/>
</dbReference>
<evidence type="ECO:0000256" key="1">
    <source>
        <dbReference type="SAM" id="Phobius"/>
    </source>
</evidence>
<feature type="domain" description="TMEM62 C-terminal" evidence="4">
    <location>
        <begin position="450"/>
        <end position="574"/>
    </location>
</feature>
<dbReference type="InterPro" id="IPR056230">
    <property type="entry name" value="TMEM62_C"/>
</dbReference>
<keyword evidence="1" id="KW-0472">Membrane</keyword>
<reference evidence="5 6" key="1">
    <citation type="submission" date="2024-02" db="EMBL/GenBank/DDBJ databases">
        <title>Chromosome-scale genome assembly of the rough periwinkle Littorina saxatilis.</title>
        <authorList>
            <person name="De Jode A."/>
            <person name="Faria R."/>
            <person name="Formenti G."/>
            <person name="Sims Y."/>
            <person name="Smith T.P."/>
            <person name="Tracey A."/>
            <person name="Wood J.M.D."/>
            <person name="Zagrodzka Z.B."/>
            <person name="Johannesson K."/>
            <person name="Butlin R.K."/>
            <person name="Leder E.H."/>
        </authorList>
    </citation>
    <scope>NUCLEOTIDE SEQUENCE [LARGE SCALE GENOMIC DNA]</scope>
    <source>
        <strain evidence="5">Snail1</strain>
        <tissue evidence="5">Muscle</tissue>
    </source>
</reference>